<evidence type="ECO:0000256" key="15">
    <source>
        <dbReference type="ARBA" id="ARBA00044985"/>
    </source>
</evidence>
<sequence>MTSETRRSLSPLSLPRNSSPSIPVSKSSYFSTDASSARLAKSTIPLRDFSFSDSTAEQEAAHSNHHISSSPANQPTQPPKAPASRISQPLLQGISEFELVPLNRNSKAATGSLTNIHSKDTVVPDMKGDLYIDKRAVVTDSNSRRSSIVRRVDSSDMDSRVPTPDQPLLDSSAMHSPLGDYGRASSVSITAENDPYQRHRRLSSSSSADLTGFRHGWNRQQRGYQILALICTLLISVGSHYSAHTLGALKSTIKKELGITNAQYGALQSSVSAVNTILPILGGLFIDSFGTTTGSLVATFLIMFGNLIISFSTHSRSFPTMVVGRIFYGLGSGTITVVQETILGSWFKGKGLALTIAIQITTSRIASFLSMGTAIPIADRFGFYGAAFWANFLVCAISFGINILYMLAMRRIRRGTPENILSRLRSKHRFNPRLVLFFFGIYWMFIIESFTLGGGWNSFLHINSELVKLRFGVNDSVAAWSASVSQIMPIFLVPFLGWFFDQYGMRTDMLVLSTSLFTISIALLGFTMLTPIIGLIIFSISLALGPLAEITAISLILPSSSLGTGLGIYKSAMNIGSTIVDIVVGLLQDRGSRLLEDTEHSYDYVMVFFMVWGILSTIVATAIFFVDRRKWHSLLRSNARNRSDAHHLVKNKINSPMVYVSSPNWREYVQTWNYMALAILSSLLIISLVLFAYKLA</sequence>
<gene>
    <name evidence="22" type="ORF">LPJ64_003549</name>
</gene>
<evidence type="ECO:0000256" key="16">
    <source>
        <dbReference type="ARBA" id="ARBA00045018"/>
    </source>
</evidence>
<organism evidence="22 23">
    <name type="scientific">Coemansia asiatica</name>
    <dbReference type="NCBI Taxonomy" id="1052880"/>
    <lineage>
        <taxon>Eukaryota</taxon>
        <taxon>Fungi</taxon>
        <taxon>Fungi incertae sedis</taxon>
        <taxon>Zoopagomycota</taxon>
        <taxon>Kickxellomycotina</taxon>
        <taxon>Kickxellomycetes</taxon>
        <taxon>Kickxellales</taxon>
        <taxon>Kickxellaceae</taxon>
        <taxon>Coemansia</taxon>
    </lineage>
</organism>
<feature type="region of interest" description="Disordered" evidence="19">
    <location>
        <begin position="53"/>
        <end position="85"/>
    </location>
</feature>
<comment type="catalytic activity">
    <reaction evidence="2">
        <text>L-lysyl-L-alanine(out) = L-lysyl-L-alanine(in)</text>
        <dbReference type="Rhea" id="RHEA:79399"/>
        <dbReference type="ChEBI" id="CHEBI:229954"/>
    </reaction>
</comment>
<dbReference type="GO" id="GO:0016020">
    <property type="term" value="C:membrane"/>
    <property type="evidence" value="ECO:0007669"/>
    <property type="project" value="UniProtKB-SubCell"/>
</dbReference>
<comment type="subcellular location">
    <subcellularLocation>
        <location evidence="1">Membrane</location>
        <topology evidence="1">Multi-pass membrane protein</topology>
    </subcellularLocation>
</comment>
<feature type="transmembrane region" description="Helical" evidence="20">
    <location>
        <begin position="672"/>
        <end position="693"/>
    </location>
</feature>
<evidence type="ECO:0000256" key="1">
    <source>
        <dbReference type="ARBA" id="ARBA00004141"/>
    </source>
</evidence>
<dbReference type="GO" id="GO:0022857">
    <property type="term" value="F:transmembrane transporter activity"/>
    <property type="evidence" value="ECO:0007669"/>
    <property type="project" value="InterPro"/>
</dbReference>
<comment type="catalytic activity">
    <reaction evidence="5">
        <text>L-alpha-aminoacyl-L-histidine(out) = L-alpha-aminoacyl-L-histidine(in)</text>
        <dbReference type="Rhea" id="RHEA:79375"/>
        <dbReference type="ChEBI" id="CHEBI:229967"/>
    </reaction>
</comment>
<feature type="region of interest" description="Disordered" evidence="19">
    <location>
        <begin position="1"/>
        <end position="38"/>
    </location>
</feature>
<evidence type="ECO:0000256" key="2">
    <source>
        <dbReference type="ARBA" id="ARBA00044876"/>
    </source>
</evidence>
<comment type="subunit">
    <text evidence="18">Homodimer. Interacts with lysosomal protein GLMP (via lumenal domain); the interaction starts while both proteins are still in the endoplasmic reticulum and is required for stabilization of MFSD1 in lysosomes but has no direct effect on its targeting to lysosomes or transporter activity.</text>
</comment>
<keyword evidence="20" id="KW-0472">Membrane</keyword>
<proteinExistence type="predicted"/>
<evidence type="ECO:0000256" key="18">
    <source>
        <dbReference type="ARBA" id="ARBA00046376"/>
    </source>
</evidence>
<feature type="region of interest" description="Disordered" evidence="19">
    <location>
        <begin position="150"/>
        <end position="175"/>
    </location>
</feature>
<evidence type="ECO:0000256" key="17">
    <source>
        <dbReference type="ARBA" id="ARBA00045709"/>
    </source>
</evidence>
<comment type="catalytic activity">
    <reaction evidence="11">
        <text>L-arginyl-glycine(out) = L-arginyl-glycine(in)</text>
        <dbReference type="Rhea" id="RHEA:79391"/>
        <dbReference type="ChEBI" id="CHEBI:229955"/>
    </reaction>
</comment>
<comment type="catalytic activity">
    <reaction evidence="3">
        <text>L-histidyl-glycine(out) = L-histidyl-glycine(in)</text>
        <dbReference type="Rhea" id="RHEA:79395"/>
        <dbReference type="ChEBI" id="CHEBI:229957"/>
    </reaction>
</comment>
<dbReference type="InterPro" id="IPR020846">
    <property type="entry name" value="MFS_dom"/>
</dbReference>
<dbReference type="InterPro" id="IPR052187">
    <property type="entry name" value="MFSD1"/>
</dbReference>
<evidence type="ECO:0000256" key="7">
    <source>
        <dbReference type="ARBA" id="ARBA00044893"/>
    </source>
</evidence>
<dbReference type="PROSITE" id="PS50850">
    <property type="entry name" value="MFS"/>
    <property type="match status" value="1"/>
</dbReference>
<feature type="transmembrane region" description="Helical" evidence="20">
    <location>
        <begin position="381"/>
        <end position="405"/>
    </location>
</feature>
<dbReference type="Gene3D" id="1.20.1250.20">
    <property type="entry name" value="MFS general substrate transporter like domains"/>
    <property type="match status" value="2"/>
</dbReference>
<comment type="catalytic activity">
    <reaction evidence="12">
        <text>L-histidyl-L-alpha-amino acid(out) = L-histidyl-L-alpha-amino acid(in)</text>
        <dbReference type="Rhea" id="RHEA:79379"/>
        <dbReference type="ChEBI" id="CHEBI:229964"/>
    </reaction>
</comment>
<dbReference type="PANTHER" id="PTHR23512">
    <property type="entry name" value="MAJOR FACILITATOR SUPERFAMILY DOMAIN-CONTAINING PROTEIN 1"/>
    <property type="match status" value="1"/>
</dbReference>
<dbReference type="AlphaFoldDB" id="A0A9W7XKS9"/>
<feature type="compositionally biased region" description="Low complexity" evidence="19">
    <location>
        <begin position="8"/>
        <end position="31"/>
    </location>
</feature>
<feature type="transmembrane region" description="Helical" evidence="20">
    <location>
        <begin position="532"/>
        <end position="556"/>
    </location>
</feature>
<comment type="catalytic activity">
    <reaction evidence="8">
        <text>L-aspartyl-L-lysine(out) = L-aspartyl-L-lysine(in)</text>
        <dbReference type="Rhea" id="RHEA:79411"/>
        <dbReference type="ChEBI" id="CHEBI:229953"/>
    </reaction>
</comment>
<keyword evidence="23" id="KW-1185">Reference proteome</keyword>
<dbReference type="Proteomes" id="UP001145021">
    <property type="component" value="Unassembled WGS sequence"/>
</dbReference>
<evidence type="ECO:0000256" key="13">
    <source>
        <dbReference type="ARBA" id="ARBA00044919"/>
    </source>
</evidence>
<evidence type="ECO:0000256" key="5">
    <source>
        <dbReference type="ARBA" id="ARBA00044884"/>
    </source>
</evidence>
<keyword evidence="20" id="KW-1133">Transmembrane helix</keyword>
<feature type="transmembrane region" description="Helical" evidence="20">
    <location>
        <begin position="326"/>
        <end position="347"/>
    </location>
</feature>
<comment type="catalytic activity">
    <reaction evidence="4">
        <text>L-alpha-aminoacyl-L-arginine(out) = L-alpha-aminoacyl-L-arginine(in)</text>
        <dbReference type="Rhea" id="RHEA:79367"/>
        <dbReference type="ChEBI" id="CHEBI:229968"/>
    </reaction>
</comment>
<evidence type="ECO:0000313" key="22">
    <source>
        <dbReference type="EMBL" id="KAJ1644801.1"/>
    </source>
</evidence>
<dbReference type="InterPro" id="IPR011701">
    <property type="entry name" value="MFS"/>
</dbReference>
<evidence type="ECO:0000256" key="3">
    <source>
        <dbReference type="ARBA" id="ARBA00044878"/>
    </source>
</evidence>
<name>A0A9W7XKS9_9FUNG</name>
<dbReference type="InterPro" id="IPR036259">
    <property type="entry name" value="MFS_trans_sf"/>
</dbReference>
<evidence type="ECO:0000256" key="19">
    <source>
        <dbReference type="SAM" id="MobiDB-lite"/>
    </source>
</evidence>
<feature type="compositionally biased region" description="Polar residues" evidence="19">
    <location>
        <begin position="66"/>
        <end position="75"/>
    </location>
</feature>
<comment type="function">
    <text evidence="17">Lysosomal dipeptide uniporter that selectively exports lysine, arginine or histidine-containing dipeptides with a net positive charge from the lysosome lumen into the cytosol. Could play a role in a specific type of protein O-glycosylation indirectly regulating macrophages migration and tissue invasion. Also essential for liver homeostasis.</text>
</comment>
<feature type="transmembrane region" description="Helical" evidence="20">
    <location>
        <begin position="434"/>
        <end position="457"/>
    </location>
</feature>
<dbReference type="PANTHER" id="PTHR23512:SF12">
    <property type="entry name" value="TRANSPORTER, PUTATIVE (AFU_ORTHOLOGUE AFUA_4G00260)-RELATED"/>
    <property type="match status" value="1"/>
</dbReference>
<evidence type="ECO:0000256" key="8">
    <source>
        <dbReference type="ARBA" id="ARBA00044898"/>
    </source>
</evidence>
<comment type="catalytic activity">
    <reaction evidence="14">
        <text>L-lysyl-glycine(out) = L-lysyl-glycine(in)</text>
        <dbReference type="Rhea" id="RHEA:79407"/>
        <dbReference type="ChEBI" id="CHEBI:191202"/>
    </reaction>
</comment>
<protein>
    <recommendedName>
        <fullName evidence="15">Lysosomal dipeptide transporter MFSD1</fullName>
    </recommendedName>
    <alternativeName>
        <fullName evidence="16">Major facilitator superfamily domain-containing protein 1</fullName>
    </alternativeName>
</protein>
<feature type="transmembrane region" description="Helical" evidence="20">
    <location>
        <begin position="354"/>
        <end position="375"/>
    </location>
</feature>
<feature type="transmembrane region" description="Helical" evidence="20">
    <location>
        <begin position="263"/>
        <end position="286"/>
    </location>
</feature>
<feature type="transmembrane region" description="Helical" evidence="20">
    <location>
        <begin position="477"/>
        <end position="500"/>
    </location>
</feature>
<feature type="domain" description="Major facilitator superfamily (MFS) profile" evidence="21">
    <location>
        <begin position="228"/>
        <end position="630"/>
    </location>
</feature>
<reference evidence="22" key="1">
    <citation type="submission" date="2022-07" db="EMBL/GenBank/DDBJ databases">
        <title>Phylogenomic reconstructions and comparative analyses of Kickxellomycotina fungi.</title>
        <authorList>
            <person name="Reynolds N.K."/>
            <person name="Stajich J.E."/>
            <person name="Barry K."/>
            <person name="Grigoriev I.V."/>
            <person name="Crous P."/>
            <person name="Smith M.E."/>
        </authorList>
    </citation>
    <scope>NUCLEOTIDE SEQUENCE</scope>
    <source>
        <strain evidence="22">NBRC 105413</strain>
    </source>
</reference>
<evidence type="ECO:0000256" key="12">
    <source>
        <dbReference type="ARBA" id="ARBA00044912"/>
    </source>
</evidence>
<dbReference type="Pfam" id="PF07690">
    <property type="entry name" value="MFS_1"/>
    <property type="match status" value="2"/>
</dbReference>
<evidence type="ECO:0000313" key="23">
    <source>
        <dbReference type="Proteomes" id="UP001145021"/>
    </source>
</evidence>
<comment type="catalytic activity">
    <reaction evidence="10">
        <text>L-lysyl-L-lysine(out) = L-lysyl-L-lysine(in)</text>
        <dbReference type="Rhea" id="RHEA:79403"/>
        <dbReference type="ChEBI" id="CHEBI:229956"/>
    </reaction>
</comment>
<comment type="caution">
    <text evidence="22">The sequence shown here is derived from an EMBL/GenBank/DDBJ whole genome shotgun (WGS) entry which is preliminary data.</text>
</comment>
<evidence type="ECO:0000256" key="11">
    <source>
        <dbReference type="ARBA" id="ARBA00044903"/>
    </source>
</evidence>
<comment type="catalytic activity">
    <reaction evidence="7">
        <text>L-alpha-aminoacyl-L-lysine(out) = L-alpha-aminoacyl-L-lysine(in)</text>
        <dbReference type="Rhea" id="RHEA:79383"/>
        <dbReference type="ChEBI" id="CHEBI:229966"/>
    </reaction>
</comment>
<evidence type="ECO:0000256" key="6">
    <source>
        <dbReference type="ARBA" id="ARBA00044891"/>
    </source>
</evidence>
<evidence type="ECO:0000256" key="10">
    <source>
        <dbReference type="ARBA" id="ARBA00044900"/>
    </source>
</evidence>
<feature type="transmembrane region" description="Helical" evidence="20">
    <location>
        <begin position="293"/>
        <end position="314"/>
    </location>
</feature>
<evidence type="ECO:0000256" key="9">
    <source>
        <dbReference type="ARBA" id="ARBA00044899"/>
    </source>
</evidence>
<accession>A0A9W7XKS9</accession>
<evidence type="ECO:0000259" key="21">
    <source>
        <dbReference type="PROSITE" id="PS50850"/>
    </source>
</evidence>
<dbReference type="EMBL" id="JANBOH010000141">
    <property type="protein sequence ID" value="KAJ1644801.1"/>
    <property type="molecule type" value="Genomic_DNA"/>
</dbReference>
<keyword evidence="20" id="KW-0812">Transmembrane</keyword>
<comment type="catalytic activity">
    <reaction evidence="9">
        <text>L-arginyl-L-alpha-amino acid(out) = L-arginyl-L-alpha-amino acid(in)</text>
        <dbReference type="Rhea" id="RHEA:79371"/>
        <dbReference type="ChEBI" id="CHEBI:84315"/>
    </reaction>
</comment>
<comment type="catalytic activity">
    <reaction evidence="13">
        <text>L-alanyl-L-lysine(out) = L-alanyl-L-lysine(in)</text>
        <dbReference type="Rhea" id="RHEA:79415"/>
        <dbReference type="ChEBI" id="CHEBI:192470"/>
    </reaction>
</comment>
<feature type="transmembrane region" description="Helical" evidence="20">
    <location>
        <begin position="224"/>
        <end position="243"/>
    </location>
</feature>
<evidence type="ECO:0000256" key="4">
    <source>
        <dbReference type="ARBA" id="ARBA00044881"/>
    </source>
</evidence>
<dbReference type="SUPFAM" id="SSF103473">
    <property type="entry name" value="MFS general substrate transporter"/>
    <property type="match status" value="1"/>
</dbReference>
<evidence type="ECO:0000256" key="20">
    <source>
        <dbReference type="SAM" id="Phobius"/>
    </source>
</evidence>
<evidence type="ECO:0000256" key="14">
    <source>
        <dbReference type="ARBA" id="ARBA00044924"/>
    </source>
</evidence>
<feature type="transmembrane region" description="Helical" evidence="20">
    <location>
        <begin position="607"/>
        <end position="626"/>
    </location>
</feature>
<feature type="compositionally biased region" description="Basic and acidic residues" evidence="19">
    <location>
        <begin position="150"/>
        <end position="159"/>
    </location>
</feature>
<comment type="catalytic activity">
    <reaction evidence="6">
        <text>L-lysyl-L-alpha-amino acid(out) = L-lysyl-L-alpha-amino acid(in)</text>
        <dbReference type="Rhea" id="RHEA:79387"/>
        <dbReference type="ChEBI" id="CHEBI:229965"/>
    </reaction>
</comment>